<dbReference type="GO" id="GO:0033499">
    <property type="term" value="P:galactose catabolic process via UDP-galactose, Leloir pathway"/>
    <property type="evidence" value="ECO:0007669"/>
    <property type="project" value="TreeGrafter"/>
</dbReference>
<evidence type="ECO:0000256" key="9">
    <source>
        <dbReference type="ARBA" id="ARBA00023235"/>
    </source>
</evidence>
<evidence type="ECO:0000256" key="4">
    <source>
        <dbReference type="ARBA" id="ARBA00007637"/>
    </source>
</evidence>
<dbReference type="Pfam" id="PF01370">
    <property type="entry name" value="Epimerase"/>
    <property type="match status" value="1"/>
</dbReference>
<dbReference type="Proteomes" id="UP000277864">
    <property type="component" value="Unassembled WGS sequence"/>
</dbReference>
<evidence type="ECO:0000256" key="8">
    <source>
        <dbReference type="ARBA" id="ARBA00023144"/>
    </source>
</evidence>
<comment type="catalytic activity">
    <reaction evidence="1 11">
        <text>UDP-alpha-D-glucose = UDP-alpha-D-galactose</text>
        <dbReference type="Rhea" id="RHEA:22168"/>
        <dbReference type="ChEBI" id="CHEBI:58885"/>
        <dbReference type="ChEBI" id="CHEBI:66914"/>
        <dbReference type="EC" id="5.1.3.2"/>
    </reaction>
</comment>
<name>A0A3R9YKL9_9ENTE</name>
<dbReference type="InterPro" id="IPR001509">
    <property type="entry name" value="Epimerase_deHydtase"/>
</dbReference>
<evidence type="ECO:0000256" key="1">
    <source>
        <dbReference type="ARBA" id="ARBA00000083"/>
    </source>
</evidence>
<protein>
    <recommendedName>
        <fullName evidence="6 11">UDP-glucose 4-epimerase</fullName>
        <ecNumber evidence="5 11">5.1.3.2</ecNumber>
    </recommendedName>
</protein>
<dbReference type="PANTHER" id="PTHR43725">
    <property type="entry name" value="UDP-GLUCOSE 4-EPIMERASE"/>
    <property type="match status" value="1"/>
</dbReference>
<dbReference type="EC" id="5.1.3.2" evidence="5 11"/>
<dbReference type="GO" id="GO:0003978">
    <property type="term" value="F:UDP-glucose 4-epimerase activity"/>
    <property type="evidence" value="ECO:0007669"/>
    <property type="project" value="UniProtKB-UniRule"/>
</dbReference>
<proteinExistence type="inferred from homology"/>
<dbReference type="InterPro" id="IPR036291">
    <property type="entry name" value="NAD(P)-bd_dom_sf"/>
</dbReference>
<dbReference type="AlphaFoldDB" id="A0A3R9YKL9"/>
<dbReference type="EMBL" id="PXZH01000001">
    <property type="protein sequence ID" value="RST89898.1"/>
    <property type="molecule type" value="Genomic_DNA"/>
</dbReference>
<evidence type="ECO:0000313" key="14">
    <source>
        <dbReference type="Proteomes" id="UP000277864"/>
    </source>
</evidence>
<dbReference type="OrthoDB" id="9801785at2"/>
<keyword evidence="10 11" id="KW-0119">Carbohydrate metabolism</keyword>
<dbReference type="CDD" id="cd05247">
    <property type="entry name" value="UDP_G4E_1_SDR_e"/>
    <property type="match status" value="1"/>
</dbReference>
<keyword evidence="9 11" id="KW-0413">Isomerase</keyword>
<gene>
    <name evidence="13" type="primary">galE</name>
    <name evidence="13" type="ORF">C7P63_02135</name>
</gene>
<dbReference type="Gene3D" id="3.40.50.720">
    <property type="entry name" value="NAD(P)-binding Rossmann-like Domain"/>
    <property type="match status" value="1"/>
</dbReference>
<accession>A0A3R9YKL9</accession>
<evidence type="ECO:0000256" key="10">
    <source>
        <dbReference type="ARBA" id="ARBA00023277"/>
    </source>
</evidence>
<dbReference type="Gene3D" id="3.90.25.10">
    <property type="entry name" value="UDP-galactose 4-epimerase, domain 1"/>
    <property type="match status" value="1"/>
</dbReference>
<reference evidence="13 14" key="1">
    <citation type="submission" date="2018-03" db="EMBL/GenBank/DDBJ databases">
        <authorList>
            <person name="Gulvik C.A."/>
        </authorList>
    </citation>
    <scope>NUCLEOTIDE SEQUENCE [LARGE SCALE GENOMIC DNA]</scope>
    <source>
        <strain evidence="13 14">JCM 31581</strain>
    </source>
</reference>
<evidence type="ECO:0000256" key="5">
    <source>
        <dbReference type="ARBA" id="ARBA00013189"/>
    </source>
</evidence>
<dbReference type="RefSeq" id="WP_125942511.1">
    <property type="nucleotide sequence ID" value="NZ_PXZH01000001.1"/>
</dbReference>
<comment type="pathway">
    <text evidence="3 11">Carbohydrate metabolism; galactose metabolism.</text>
</comment>
<evidence type="ECO:0000256" key="3">
    <source>
        <dbReference type="ARBA" id="ARBA00004947"/>
    </source>
</evidence>
<dbReference type="UniPathway" id="UPA00214"/>
<evidence type="ECO:0000256" key="6">
    <source>
        <dbReference type="ARBA" id="ARBA00018569"/>
    </source>
</evidence>
<dbReference type="NCBIfam" id="TIGR01179">
    <property type="entry name" value="galE"/>
    <property type="match status" value="1"/>
</dbReference>
<comment type="similarity">
    <text evidence="4 11">Belongs to the NAD(P)-dependent epimerase/dehydratase family.</text>
</comment>
<keyword evidence="14" id="KW-1185">Reference proteome</keyword>
<dbReference type="SUPFAM" id="SSF51735">
    <property type="entry name" value="NAD(P)-binding Rossmann-fold domains"/>
    <property type="match status" value="1"/>
</dbReference>
<evidence type="ECO:0000256" key="11">
    <source>
        <dbReference type="RuleBase" id="RU366046"/>
    </source>
</evidence>
<keyword evidence="7 11" id="KW-0520">NAD</keyword>
<keyword evidence="8" id="KW-0299">Galactose metabolism</keyword>
<dbReference type="InterPro" id="IPR005886">
    <property type="entry name" value="UDP_G4E"/>
</dbReference>
<feature type="domain" description="NAD-dependent epimerase/dehydratase" evidence="12">
    <location>
        <begin position="3"/>
        <end position="252"/>
    </location>
</feature>
<evidence type="ECO:0000256" key="2">
    <source>
        <dbReference type="ARBA" id="ARBA00001911"/>
    </source>
</evidence>
<comment type="subunit">
    <text evidence="11">Homodimer.</text>
</comment>
<dbReference type="PANTHER" id="PTHR43725:SF53">
    <property type="entry name" value="UDP-ARABINOSE 4-EPIMERASE 1"/>
    <property type="match status" value="1"/>
</dbReference>
<evidence type="ECO:0000256" key="7">
    <source>
        <dbReference type="ARBA" id="ARBA00023027"/>
    </source>
</evidence>
<comment type="cofactor">
    <cofactor evidence="2 11">
        <name>NAD(+)</name>
        <dbReference type="ChEBI" id="CHEBI:57540"/>
    </cofactor>
</comment>
<comment type="caution">
    <text evidence="13">The sequence shown here is derived from an EMBL/GenBank/DDBJ whole genome shotgun (WGS) entry which is preliminary data.</text>
</comment>
<sequence length="340" mass="37688">MSILVLGGAGYIGSHAVDQLITNGYQVVVVDNLLTGHQQAIHPQATFYKGDIRDKTFLTQVFEKESIEAVIHFAASSLVGESVENPLKYFNNNVQGTQTLLEVMQEQGVKQIVFSSTAATYGEPKETPITELTPTQPTNPYGESKLMMEKMMKWCDNAYGIRFVALRYFNVAGAKKDASIGEDHHPETHLIPIILQVALGQRETLAIYGDDYPTPDGTCIRDYVQVEDLINAHLLALDYLKEGHPSDIFNLGSSQGYSVKEMLEAAREVTGKEIPAKIAPRRAGDPSVLVASSAKAKKILGWEPKYTDIKHIIQTAWNWHESHPLGYKDKPTQPKGEYPC</sequence>
<evidence type="ECO:0000313" key="13">
    <source>
        <dbReference type="EMBL" id="RST89898.1"/>
    </source>
</evidence>
<evidence type="ECO:0000259" key="12">
    <source>
        <dbReference type="Pfam" id="PF01370"/>
    </source>
</evidence>
<organism evidence="13 14">
    <name type="scientific">Vagococcus humatus</name>
    <dbReference type="NCBI Taxonomy" id="1889241"/>
    <lineage>
        <taxon>Bacteria</taxon>
        <taxon>Bacillati</taxon>
        <taxon>Bacillota</taxon>
        <taxon>Bacilli</taxon>
        <taxon>Lactobacillales</taxon>
        <taxon>Enterococcaceae</taxon>
        <taxon>Vagococcus</taxon>
    </lineage>
</organism>